<organism evidence="1 2">
    <name type="scientific">Bdellovibrio bacteriovorus str. Tiberius</name>
    <dbReference type="NCBI Taxonomy" id="1069642"/>
    <lineage>
        <taxon>Bacteria</taxon>
        <taxon>Pseudomonadati</taxon>
        <taxon>Bdellovibrionota</taxon>
        <taxon>Bdellovibrionia</taxon>
        <taxon>Bdellovibrionales</taxon>
        <taxon>Pseudobdellovibrionaceae</taxon>
        <taxon>Bdellovibrio</taxon>
    </lineage>
</organism>
<reference evidence="1 2" key="1">
    <citation type="journal article" date="2012" name="BMC Genomics">
        <title>Genome analysis of a simultaneously predatory and prey-independent, novel Bdellovibrio bacteriovorus from the River Tiber, supports in silico predictions of both ancient and recent lateral gene transfer from diverse bacteria.</title>
        <authorList>
            <person name="Hobley L."/>
            <person name="Lerner T.R."/>
            <person name="Williams L.E."/>
            <person name="Lambert C."/>
            <person name="Till R."/>
            <person name="Milner D.S."/>
            <person name="Basford S.M."/>
            <person name="Capeness M.J."/>
            <person name="Fenton A.K."/>
            <person name="Atterbury R.J."/>
            <person name="Harris M.A."/>
            <person name="Sockett R.E."/>
        </authorList>
    </citation>
    <scope>NUCLEOTIDE SEQUENCE [LARGE SCALE GENOMIC DNA]</scope>
    <source>
        <strain evidence="1 2">Tiberius</strain>
    </source>
</reference>
<dbReference type="HOGENOM" id="CLU_1692067_0_0_7"/>
<protein>
    <recommendedName>
        <fullName evidence="3">GIY-YIG domain-containing protein</fullName>
    </recommendedName>
</protein>
<dbReference type="OrthoDB" id="9804933at2"/>
<evidence type="ECO:0008006" key="3">
    <source>
        <dbReference type="Google" id="ProtNLM"/>
    </source>
</evidence>
<evidence type="ECO:0000313" key="2">
    <source>
        <dbReference type="Proteomes" id="UP000010074"/>
    </source>
</evidence>
<accession>K7YYY7</accession>
<name>K7YYY7_BDEBC</name>
<dbReference type="KEGG" id="bbat:Bdt_3253"/>
<sequence>MKLIIKSSGLANYLNGKSAVSEKTLKKYLEKYFGNEHIDPLFELAPLASAKSVPNDSGLYALYDSSKKLLYFGKASRLKVEMNQTLNRAAPKQLWALASNKATYRQPKFKEMVTYFSVYKVTPDSSELRHHLESFVLRVVLNSTMNQRTGKLKVR</sequence>
<dbReference type="EMBL" id="CP002930">
    <property type="protein sequence ID" value="AFY02928.1"/>
    <property type="molecule type" value="Genomic_DNA"/>
</dbReference>
<dbReference type="RefSeq" id="WP_015092339.1">
    <property type="nucleotide sequence ID" value="NC_019567.1"/>
</dbReference>
<gene>
    <name evidence="1" type="ORF">Bdt_3253</name>
</gene>
<dbReference type="AlphaFoldDB" id="K7YYY7"/>
<proteinExistence type="predicted"/>
<dbReference type="Gene3D" id="3.40.1440.10">
    <property type="entry name" value="GIY-YIG endonuclease"/>
    <property type="match status" value="1"/>
</dbReference>
<dbReference type="Proteomes" id="UP000010074">
    <property type="component" value="Chromosome"/>
</dbReference>
<dbReference type="InterPro" id="IPR035901">
    <property type="entry name" value="GIY-YIG_endonuc_sf"/>
</dbReference>
<dbReference type="PATRIC" id="fig|1069642.3.peg.3219"/>
<evidence type="ECO:0000313" key="1">
    <source>
        <dbReference type="EMBL" id="AFY02928.1"/>
    </source>
</evidence>